<dbReference type="AlphaFoldDB" id="A0A7Z2T4Z7"/>
<evidence type="ECO:0000313" key="9">
    <source>
        <dbReference type="Proteomes" id="UP000464262"/>
    </source>
</evidence>
<organism evidence="8 9">
    <name type="scientific">Vibrio astriarenae</name>
    <dbReference type="NCBI Taxonomy" id="1481923"/>
    <lineage>
        <taxon>Bacteria</taxon>
        <taxon>Pseudomonadati</taxon>
        <taxon>Pseudomonadota</taxon>
        <taxon>Gammaproteobacteria</taxon>
        <taxon>Vibrionales</taxon>
        <taxon>Vibrionaceae</taxon>
        <taxon>Vibrio</taxon>
    </lineage>
</organism>
<dbReference type="Proteomes" id="UP000464262">
    <property type="component" value="Chromosome 1"/>
</dbReference>
<dbReference type="Gene3D" id="3.40.50.1220">
    <property type="entry name" value="TPP-binding domain"/>
    <property type="match status" value="1"/>
</dbReference>
<feature type="domain" description="Thiamine pyrophosphate enzyme N-terminal TPP-binding" evidence="7">
    <location>
        <begin position="11"/>
        <end position="123"/>
    </location>
</feature>
<keyword evidence="9" id="KW-1185">Reference proteome</keyword>
<dbReference type="GO" id="GO:0070204">
    <property type="term" value="F:2-succinyl-5-enolpyruvyl-6-hydroxy-3-cyclohexene-1-carboxylic-acid synthase activity"/>
    <property type="evidence" value="ECO:0007669"/>
    <property type="project" value="InterPro"/>
</dbReference>
<dbReference type="PANTHER" id="PTHR42916">
    <property type="entry name" value="2-SUCCINYL-5-ENOLPYRUVYL-6-HYDROXY-3-CYCLOHEXENE-1-CARBOXYLATE SYNTHASE"/>
    <property type="match status" value="1"/>
</dbReference>
<keyword evidence="1" id="KW-0474">Menaquinone biosynthesis</keyword>
<keyword evidence="6" id="KW-0464">Manganese</keyword>
<dbReference type="GO" id="GO:0046872">
    <property type="term" value="F:metal ion binding"/>
    <property type="evidence" value="ECO:0007669"/>
    <property type="project" value="UniProtKB-KW"/>
</dbReference>
<accession>A0A7Z2T4Z7</accession>
<dbReference type="InterPro" id="IPR004433">
    <property type="entry name" value="MenaQ_synth_MenD"/>
</dbReference>
<reference evidence="8 9" key="1">
    <citation type="submission" date="2020-01" db="EMBL/GenBank/DDBJ databases">
        <title>Whole genome and functional gene identification of agarase of Vibrio HN897.</title>
        <authorList>
            <person name="Liu Y."/>
            <person name="Zhao Z."/>
        </authorList>
    </citation>
    <scope>NUCLEOTIDE SEQUENCE [LARGE SCALE GENOMIC DNA]</scope>
    <source>
        <strain evidence="8 9">HN897</strain>
    </source>
</reference>
<protein>
    <submittedName>
        <fullName evidence="8">2-succinyl-5-enolpyruvyl-6-hydroxy-3-cyclohexene-1-carboxylate synthase</fullName>
    </submittedName>
</protein>
<evidence type="ECO:0000256" key="5">
    <source>
        <dbReference type="ARBA" id="ARBA00023052"/>
    </source>
</evidence>
<keyword evidence="3" id="KW-0479">Metal-binding</keyword>
<dbReference type="CDD" id="cd07037">
    <property type="entry name" value="TPP_PYR_MenD"/>
    <property type="match status" value="1"/>
</dbReference>
<gene>
    <name evidence="8" type="ORF">GT360_13435</name>
</gene>
<dbReference type="Gene3D" id="3.40.50.970">
    <property type="match status" value="2"/>
</dbReference>
<dbReference type="GO" id="GO:0009234">
    <property type="term" value="P:menaquinone biosynthetic process"/>
    <property type="evidence" value="ECO:0007669"/>
    <property type="project" value="UniProtKB-KW"/>
</dbReference>
<evidence type="ECO:0000256" key="1">
    <source>
        <dbReference type="ARBA" id="ARBA00022428"/>
    </source>
</evidence>
<dbReference type="PIRSF" id="PIRSF004983">
    <property type="entry name" value="MenD"/>
    <property type="match status" value="1"/>
</dbReference>
<dbReference type="KEGG" id="vas:GT360_13435"/>
<evidence type="ECO:0000256" key="3">
    <source>
        <dbReference type="ARBA" id="ARBA00022723"/>
    </source>
</evidence>
<dbReference type="Pfam" id="PF02776">
    <property type="entry name" value="TPP_enzyme_N"/>
    <property type="match status" value="1"/>
</dbReference>
<dbReference type="InterPro" id="IPR029061">
    <property type="entry name" value="THDP-binding"/>
</dbReference>
<dbReference type="InterPro" id="IPR012001">
    <property type="entry name" value="Thiamin_PyroP_enz_TPP-bd_dom"/>
</dbReference>
<dbReference type="EMBL" id="CP047475">
    <property type="protein sequence ID" value="QIA64431.1"/>
    <property type="molecule type" value="Genomic_DNA"/>
</dbReference>
<keyword evidence="5" id="KW-0786">Thiamine pyrophosphate</keyword>
<dbReference type="RefSeq" id="WP_164649336.1">
    <property type="nucleotide sequence ID" value="NZ_CP047475.1"/>
</dbReference>
<dbReference type="GO" id="GO:0030976">
    <property type="term" value="F:thiamine pyrophosphate binding"/>
    <property type="evidence" value="ECO:0007669"/>
    <property type="project" value="InterPro"/>
</dbReference>
<evidence type="ECO:0000256" key="2">
    <source>
        <dbReference type="ARBA" id="ARBA00022679"/>
    </source>
</evidence>
<dbReference type="SUPFAM" id="SSF52518">
    <property type="entry name" value="Thiamin diphosphate-binding fold (THDP-binding)"/>
    <property type="match status" value="2"/>
</dbReference>
<sequence>MTQLITKEKNAQIVISLLKSHGINKVVASPGTTNVALIGSIQNDPYFKIYSAVDERSAAYMACGLAEETGEPVVISCTGATASRNYAPGLTEAYYRKLPVLAITSMQDFAKVGHLVAQTLDRSTIQNDVAKLSVELPIVKDKDDIWNCEIKVNRAILELTRNGGGPVHINIPSTYTLPFERSESPRYKKIERHFLGDNLPHLKGKVAVFVGAHKRWTELETEALDKFCEVNNAAVFCDHSSGYKGKYRVLTSLLSSQVYMNKEKYRPDTLIHIGEVSGDYSIGPLVGKEVWRVNEDGELRDTFRKLTNVFEMKPSDFFKQYSSEESKTSSYFESINESISGIKKSIPDLPFSNIWMASKLSSVIPNDSNLHFAILNSLRSWNFFEIDSSINTSSNVGGFGIDGALSTTLGASLANTERLNFCIVGDLAFFYDMNALGNRHVGKNLRILVINNGKGTEFKNYNHHAAYFMESSDEFIAAANHFGNKSPSLIKDYVQNLGFDYLSASSKADFEGCYRAFVDNNVSERSIVLEVFTNHEDESKALELMNSIVKDHASTFKVGAKKILGKGGINVVKKVLNK</sequence>
<evidence type="ECO:0000259" key="7">
    <source>
        <dbReference type="Pfam" id="PF02776"/>
    </source>
</evidence>
<evidence type="ECO:0000313" key="8">
    <source>
        <dbReference type="EMBL" id="QIA64431.1"/>
    </source>
</evidence>
<evidence type="ECO:0000256" key="6">
    <source>
        <dbReference type="ARBA" id="ARBA00023211"/>
    </source>
</evidence>
<evidence type="ECO:0000256" key="4">
    <source>
        <dbReference type="ARBA" id="ARBA00022842"/>
    </source>
</evidence>
<name>A0A7Z2T4Z7_9VIBR</name>
<keyword evidence="4" id="KW-0460">Magnesium</keyword>
<keyword evidence="2" id="KW-0808">Transferase</keyword>
<dbReference type="PANTHER" id="PTHR42916:SF1">
    <property type="entry name" value="PROTEIN PHYLLO, CHLOROPLASTIC"/>
    <property type="match status" value="1"/>
</dbReference>
<proteinExistence type="predicted"/>